<evidence type="ECO:0000313" key="3">
    <source>
        <dbReference type="Proteomes" id="UP000291831"/>
    </source>
</evidence>
<evidence type="ECO:0000256" key="1">
    <source>
        <dbReference type="SAM" id="Phobius"/>
    </source>
</evidence>
<dbReference type="EMBL" id="RPGO01000030">
    <property type="protein sequence ID" value="RZB29214.1"/>
    <property type="molecule type" value="Genomic_DNA"/>
</dbReference>
<reference evidence="3" key="1">
    <citation type="submission" date="2019-01" db="EMBL/GenBank/DDBJ databases">
        <title>Anaerobic oxidation of ethane by archaea from a marine hydrocarbon seep.</title>
        <authorList>
            <person name="Musat F."/>
        </authorList>
    </citation>
    <scope>NUCLEOTIDE SEQUENCE [LARGE SCALE GENOMIC DNA]</scope>
</reference>
<gene>
    <name evidence="2" type="ORF">AEth_01356</name>
</gene>
<keyword evidence="1" id="KW-0812">Transmembrane</keyword>
<name>A0A8B3S2J0_9EURY</name>
<dbReference type="AlphaFoldDB" id="A0A8B3S2J0"/>
<proteinExistence type="predicted"/>
<evidence type="ECO:0000313" key="2">
    <source>
        <dbReference type="EMBL" id="RZB29214.1"/>
    </source>
</evidence>
<sequence>MVSCFSSRKILIAVFSAVLIFILAGLASAEDIRIVDLYSDIESADVTLHSERNYANVTIGADLIFGGDVLKSKEFIIGVDLPDTDITKVMCWNISSPEDGFYTVRMTLSIDGVVLEREYYNFSYGWGIQEIPKVFIKDINSDSSGVSVILRPNTPRIGSEQEFVLADVEYMLVDVDTVIYKTTDRRVTVVQAMTLSKNWNVRLENNNNYSTRVKVRVSSPRDFGIPPGDTVIARSEDFTAMDDARITELYRDETGASATVLGLSQVPFTGEIVFTVSKDNETVEVIQERSPILMLEDDETIEVTWNKRLPAGLYGLSVTLLGNDGDVVDVWDTVIEAEEKRDENESTVPTPAETPGFNVYGAAFAIMVICLLPGLLNRGTR</sequence>
<dbReference type="Proteomes" id="UP000291831">
    <property type="component" value="Unassembled WGS sequence"/>
</dbReference>
<accession>A0A8B3S2J0</accession>
<comment type="caution">
    <text evidence="2">The sequence shown here is derived from an EMBL/GenBank/DDBJ whole genome shotgun (WGS) entry which is preliminary data.</text>
</comment>
<organism evidence="2 3">
    <name type="scientific">Candidatus Argoarchaeum ethanivorans</name>
    <dbReference type="NCBI Taxonomy" id="2608793"/>
    <lineage>
        <taxon>Archaea</taxon>
        <taxon>Methanobacteriati</taxon>
        <taxon>Methanobacteriota</taxon>
        <taxon>Stenosarchaea group</taxon>
        <taxon>Methanomicrobia</taxon>
        <taxon>Methanosarcinales</taxon>
        <taxon>Methanosarcinales incertae sedis</taxon>
        <taxon>GOM Arc I cluster</taxon>
        <taxon>Candidatus Argoarchaeum</taxon>
    </lineage>
</organism>
<feature type="transmembrane region" description="Helical" evidence="1">
    <location>
        <begin position="357"/>
        <end position="376"/>
    </location>
</feature>
<keyword evidence="1" id="KW-0472">Membrane</keyword>
<protein>
    <submittedName>
        <fullName evidence="2">Uncharacterized protein</fullName>
    </submittedName>
</protein>
<keyword evidence="1" id="KW-1133">Transmembrane helix</keyword>